<dbReference type="AlphaFoldDB" id="A0A9D1W163"/>
<dbReference type="Proteomes" id="UP000886847">
    <property type="component" value="Unassembled WGS sequence"/>
</dbReference>
<reference evidence="1" key="2">
    <citation type="submission" date="2021-04" db="EMBL/GenBank/DDBJ databases">
        <authorList>
            <person name="Gilroy R."/>
        </authorList>
    </citation>
    <scope>NUCLEOTIDE SEQUENCE</scope>
    <source>
        <strain evidence="1">2189</strain>
    </source>
</reference>
<comment type="caution">
    <text evidence="1">The sequence shown here is derived from an EMBL/GenBank/DDBJ whole genome shotgun (WGS) entry which is preliminary data.</text>
</comment>
<evidence type="ECO:0000313" key="2">
    <source>
        <dbReference type="Proteomes" id="UP000886847"/>
    </source>
</evidence>
<protein>
    <submittedName>
        <fullName evidence="1">Uncharacterized protein</fullName>
    </submittedName>
</protein>
<proteinExistence type="predicted"/>
<accession>A0A9D1W163</accession>
<organism evidence="1 2">
    <name type="scientific">Candidatus Borkfalkia faecavium</name>
    <dbReference type="NCBI Taxonomy" id="2838508"/>
    <lineage>
        <taxon>Bacteria</taxon>
        <taxon>Bacillati</taxon>
        <taxon>Bacillota</taxon>
        <taxon>Clostridia</taxon>
        <taxon>Christensenellales</taxon>
        <taxon>Christensenellaceae</taxon>
        <taxon>Candidatus Borkfalkia</taxon>
    </lineage>
</organism>
<name>A0A9D1W163_9FIRM</name>
<evidence type="ECO:0000313" key="1">
    <source>
        <dbReference type="EMBL" id="HIX50293.1"/>
    </source>
</evidence>
<gene>
    <name evidence="1" type="ORF">H9851_03315</name>
</gene>
<dbReference type="EMBL" id="DXEW01000017">
    <property type="protein sequence ID" value="HIX50293.1"/>
    <property type="molecule type" value="Genomic_DNA"/>
</dbReference>
<sequence length="94" mass="10246">MQPAEAFCSCEKCFLAALMPCGVRAVFLRQAFEVFKGAAEEAPPGRACRGLKSQKIAGAAAEIFARKNLNNDCASKTTLLRPRPSFAVRLLQER</sequence>
<reference evidence="1" key="1">
    <citation type="journal article" date="2021" name="PeerJ">
        <title>Extensive microbial diversity within the chicken gut microbiome revealed by metagenomics and culture.</title>
        <authorList>
            <person name="Gilroy R."/>
            <person name="Ravi A."/>
            <person name="Getino M."/>
            <person name="Pursley I."/>
            <person name="Horton D.L."/>
            <person name="Alikhan N.F."/>
            <person name="Baker D."/>
            <person name="Gharbi K."/>
            <person name="Hall N."/>
            <person name="Watson M."/>
            <person name="Adriaenssens E.M."/>
            <person name="Foster-Nyarko E."/>
            <person name="Jarju S."/>
            <person name="Secka A."/>
            <person name="Antonio M."/>
            <person name="Oren A."/>
            <person name="Chaudhuri R.R."/>
            <person name="La Ragione R."/>
            <person name="Hildebrand F."/>
            <person name="Pallen M.J."/>
        </authorList>
    </citation>
    <scope>NUCLEOTIDE SEQUENCE</scope>
    <source>
        <strain evidence="1">2189</strain>
    </source>
</reference>